<dbReference type="PANTHER" id="PTHR46969:SF1">
    <property type="entry name" value="BIFUNCTIONAL PROTEIN HLDE"/>
    <property type="match status" value="1"/>
</dbReference>
<dbReference type="GO" id="GO:0033785">
    <property type="term" value="F:heptose 7-phosphate kinase activity"/>
    <property type="evidence" value="ECO:0007669"/>
    <property type="project" value="TreeGrafter"/>
</dbReference>
<evidence type="ECO:0000256" key="1">
    <source>
        <dbReference type="ARBA" id="ARBA00022679"/>
    </source>
</evidence>
<dbReference type="InterPro" id="IPR029056">
    <property type="entry name" value="Ribokinase-like"/>
</dbReference>
<accession>A0A381TQ26</accession>
<dbReference type="InterPro" id="IPR002173">
    <property type="entry name" value="Carboh/pur_kinase_PfkB_CS"/>
</dbReference>
<dbReference type="EMBL" id="UINC01004968">
    <property type="protein sequence ID" value="SVA18145.1"/>
    <property type="molecule type" value="Genomic_DNA"/>
</dbReference>
<proteinExistence type="predicted"/>
<dbReference type="Pfam" id="PF00294">
    <property type="entry name" value="PfkB"/>
    <property type="match status" value="1"/>
</dbReference>
<protein>
    <recommendedName>
        <fullName evidence="3">Carbohydrate kinase PfkB domain-containing protein</fullName>
    </recommendedName>
</protein>
<gene>
    <name evidence="4" type="ORF">METZ01_LOCUS70999</name>
</gene>
<evidence type="ECO:0000313" key="4">
    <source>
        <dbReference type="EMBL" id="SVA18145.1"/>
    </source>
</evidence>
<dbReference type="Gene3D" id="3.40.1190.20">
    <property type="match status" value="1"/>
</dbReference>
<evidence type="ECO:0000259" key="3">
    <source>
        <dbReference type="Pfam" id="PF00294"/>
    </source>
</evidence>
<keyword evidence="1" id="KW-0808">Transferase</keyword>
<reference evidence="4" key="1">
    <citation type="submission" date="2018-05" db="EMBL/GenBank/DDBJ databases">
        <authorList>
            <person name="Lanie J.A."/>
            <person name="Ng W.-L."/>
            <person name="Kazmierczak K.M."/>
            <person name="Andrzejewski T.M."/>
            <person name="Davidsen T.M."/>
            <person name="Wayne K.J."/>
            <person name="Tettelin H."/>
            <person name="Glass J.I."/>
            <person name="Rusch D."/>
            <person name="Podicherti R."/>
            <person name="Tsui H.-C.T."/>
            <person name="Winkler M.E."/>
        </authorList>
    </citation>
    <scope>NUCLEOTIDE SEQUENCE</scope>
</reference>
<feature type="non-terminal residue" evidence="4">
    <location>
        <position position="190"/>
    </location>
</feature>
<organism evidence="4">
    <name type="scientific">marine metagenome</name>
    <dbReference type="NCBI Taxonomy" id="408172"/>
    <lineage>
        <taxon>unclassified sequences</taxon>
        <taxon>metagenomes</taxon>
        <taxon>ecological metagenomes</taxon>
    </lineage>
</organism>
<feature type="domain" description="Carbohydrate kinase PfkB" evidence="3">
    <location>
        <begin position="17"/>
        <end position="190"/>
    </location>
</feature>
<dbReference type="AlphaFoldDB" id="A0A381TQ26"/>
<name>A0A381TQ26_9ZZZZ</name>
<dbReference type="GO" id="GO:0005829">
    <property type="term" value="C:cytosol"/>
    <property type="evidence" value="ECO:0007669"/>
    <property type="project" value="TreeGrafter"/>
</dbReference>
<evidence type="ECO:0000256" key="2">
    <source>
        <dbReference type="ARBA" id="ARBA00022777"/>
    </source>
</evidence>
<dbReference type="PROSITE" id="PS00583">
    <property type="entry name" value="PFKB_KINASES_1"/>
    <property type="match status" value="1"/>
</dbReference>
<keyword evidence="2" id="KW-0418">Kinase</keyword>
<dbReference type="GO" id="GO:0033786">
    <property type="term" value="F:heptose-1-phosphate adenylyltransferase activity"/>
    <property type="evidence" value="ECO:0007669"/>
    <property type="project" value="TreeGrafter"/>
</dbReference>
<dbReference type="PANTHER" id="PTHR46969">
    <property type="entry name" value="BIFUNCTIONAL PROTEIN HLDE"/>
    <property type="match status" value="1"/>
</dbReference>
<sequence>MLSNQRADAIIQGFESTRIMVIGDIMIDQFVIGQVNRISPEAPVPVVKFKHEEYRLGGAANVAHNIRKLGGSVSLLGVLGSDDAGTQLLAELKRASIDPSGVFSERERITTRKLRVVTSRNQQVARIDYETDKALPHSIVNKLSALLKSQIAKADVIVVSDYLKGLLNQELMAELFLSAKDHGVPVFVDP</sequence>
<dbReference type="SUPFAM" id="SSF53613">
    <property type="entry name" value="Ribokinase-like"/>
    <property type="match status" value="1"/>
</dbReference>
<dbReference type="InterPro" id="IPR011611">
    <property type="entry name" value="PfkB_dom"/>
</dbReference>